<keyword evidence="3" id="KW-1185">Reference proteome</keyword>
<evidence type="ECO:0000256" key="1">
    <source>
        <dbReference type="SAM" id="MobiDB-lite"/>
    </source>
</evidence>
<dbReference type="OrthoDB" id="7475906at2759"/>
<gene>
    <name evidence="2" type="primary">jg7757</name>
    <name evidence="2" type="ORF">PAEG_LOCUS20260</name>
</gene>
<protein>
    <submittedName>
        <fullName evidence="2">Jg7757 protein</fullName>
    </submittedName>
</protein>
<evidence type="ECO:0000313" key="3">
    <source>
        <dbReference type="Proteomes" id="UP000838756"/>
    </source>
</evidence>
<feature type="region of interest" description="Disordered" evidence="1">
    <location>
        <begin position="1"/>
        <end position="30"/>
    </location>
</feature>
<proteinExistence type="predicted"/>
<sequence length="73" mass="8161">MYCAFSSHRSSFDKEGTQDLPTRRRAAESRGLDLGRQTGACAPHRPPSLLRQLCHYVRCCCVAKQRRAPLDAG</sequence>
<evidence type="ECO:0000313" key="2">
    <source>
        <dbReference type="EMBL" id="CAH2244291.1"/>
    </source>
</evidence>
<dbReference type="Proteomes" id="UP000838756">
    <property type="component" value="Unassembled WGS sequence"/>
</dbReference>
<feature type="compositionally biased region" description="Basic and acidic residues" evidence="1">
    <location>
        <begin position="10"/>
        <end position="30"/>
    </location>
</feature>
<reference evidence="2" key="1">
    <citation type="submission" date="2022-03" db="EMBL/GenBank/DDBJ databases">
        <authorList>
            <person name="Lindestad O."/>
        </authorList>
    </citation>
    <scope>NUCLEOTIDE SEQUENCE</scope>
</reference>
<accession>A0A8S4S3C8</accession>
<dbReference type="AlphaFoldDB" id="A0A8S4S3C8"/>
<name>A0A8S4S3C8_9NEOP</name>
<organism evidence="2 3">
    <name type="scientific">Pararge aegeria aegeria</name>
    <dbReference type="NCBI Taxonomy" id="348720"/>
    <lineage>
        <taxon>Eukaryota</taxon>
        <taxon>Metazoa</taxon>
        <taxon>Ecdysozoa</taxon>
        <taxon>Arthropoda</taxon>
        <taxon>Hexapoda</taxon>
        <taxon>Insecta</taxon>
        <taxon>Pterygota</taxon>
        <taxon>Neoptera</taxon>
        <taxon>Endopterygota</taxon>
        <taxon>Lepidoptera</taxon>
        <taxon>Glossata</taxon>
        <taxon>Ditrysia</taxon>
        <taxon>Papilionoidea</taxon>
        <taxon>Nymphalidae</taxon>
        <taxon>Satyrinae</taxon>
        <taxon>Satyrini</taxon>
        <taxon>Parargina</taxon>
        <taxon>Pararge</taxon>
    </lineage>
</organism>
<comment type="caution">
    <text evidence="2">The sequence shown here is derived from an EMBL/GenBank/DDBJ whole genome shotgun (WGS) entry which is preliminary data.</text>
</comment>
<dbReference type="EMBL" id="CAKXAJ010025817">
    <property type="protein sequence ID" value="CAH2244291.1"/>
    <property type="molecule type" value="Genomic_DNA"/>
</dbReference>